<keyword evidence="1" id="KW-0040">ANK repeat</keyword>
<evidence type="ECO:0000256" key="1">
    <source>
        <dbReference type="PROSITE-ProRule" id="PRU00023"/>
    </source>
</evidence>
<name>A0AAE0CZE5_COLKA</name>
<accession>A0AAE0CZE5</accession>
<gene>
    <name evidence="3" type="ORF">CKAH01_08857</name>
</gene>
<proteinExistence type="predicted"/>
<feature type="repeat" description="ANK" evidence="1">
    <location>
        <begin position="432"/>
        <end position="464"/>
    </location>
</feature>
<evidence type="ECO:0000313" key="3">
    <source>
        <dbReference type="EMBL" id="KAK2731701.1"/>
    </source>
</evidence>
<comment type="caution">
    <text evidence="3">The sequence shown here is derived from an EMBL/GenBank/DDBJ whole genome shotgun (WGS) entry which is preliminary data.</text>
</comment>
<feature type="compositionally biased region" description="Polar residues" evidence="2">
    <location>
        <begin position="117"/>
        <end position="147"/>
    </location>
</feature>
<sequence length="512" mass="56696">MASNWLSEWLFGPGGGGPARPGGNQPGDPPRPINPLNYPIPNDRQPDSTGRNYQDFADNLSYHRLRPEEDRPTRRPRRVHYNDRRDLPGTYPDSQPGDYRRGYGSDDDSDSLALFGSSRSASSFLPSTNSTGWSHNGNSDVGLTPTTSDDESGRNRDMVPASRPHRGGRYIVQYRPSSAYPHTADREIGGRLFYPELEASEDLAMPLGPVELPVTQRQPAPQRLQPQQPDPEPPIIFDLTPPPLPTVRVYELPANPHVPEPRNPPPPPIVPPRPTQRSPIPPPAELAWESLSSDEKPESRFALGFKNWSQGSRQKLEKQLKEGCKNGKVKEVLDLLMNSASEFKNHLSLFESPILECLKAPSDKRNKCLLGLVIAMKEKRHKLKSVGKSTGDTVLTKLLSVRRPSIFQQQVNALNFLLREGASSVVNKRDAQGCSPLDYAVLSGNAGAVALLLQYRADPMSLNRSQKNARDIAMESASRLTQGGNEFVINNHAHIMSLLFGDGQPCMRARVD</sequence>
<dbReference type="InterPro" id="IPR002110">
    <property type="entry name" value="Ankyrin_rpt"/>
</dbReference>
<evidence type="ECO:0000256" key="2">
    <source>
        <dbReference type="SAM" id="MobiDB-lite"/>
    </source>
</evidence>
<feature type="compositionally biased region" description="Pro residues" evidence="2">
    <location>
        <begin position="256"/>
        <end position="284"/>
    </location>
</feature>
<dbReference type="PROSITE" id="PS50088">
    <property type="entry name" value="ANK_REPEAT"/>
    <property type="match status" value="1"/>
</dbReference>
<dbReference type="Pfam" id="PF00023">
    <property type="entry name" value="Ank"/>
    <property type="match status" value="1"/>
</dbReference>
<dbReference type="SUPFAM" id="SSF48403">
    <property type="entry name" value="Ankyrin repeat"/>
    <property type="match status" value="1"/>
</dbReference>
<reference evidence="3" key="1">
    <citation type="submission" date="2023-02" db="EMBL/GenBank/DDBJ databases">
        <title>Colletotrichum kahawae CIFC_Que2 genome sequencing and assembly.</title>
        <authorList>
            <person name="Baroncelli R."/>
        </authorList>
    </citation>
    <scope>NUCLEOTIDE SEQUENCE</scope>
    <source>
        <strain evidence="3">CIFC_Que2</strain>
    </source>
</reference>
<dbReference type="Gene3D" id="1.25.40.20">
    <property type="entry name" value="Ankyrin repeat-containing domain"/>
    <property type="match status" value="1"/>
</dbReference>
<evidence type="ECO:0008006" key="5">
    <source>
        <dbReference type="Google" id="ProtNLM"/>
    </source>
</evidence>
<dbReference type="InterPro" id="IPR036770">
    <property type="entry name" value="Ankyrin_rpt-contain_sf"/>
</dbReference>
<keyword evidence="4" id="KW-1185">Reference proteome</keyword>
<dbReference type="AlphaFoldDB" id="A0AAE0CZE5"/>
<protein>
    <recommendedName>
        <fullName evidence="5">Ankyrin repeat protein</fullName>
    </recommendedName>
</protein>
<dbReference type="EMBL" id="VYYT01000566">
    <property type="protein sequence ID" value="KAK2731701.1"/>
    <property type="molecule type" value="Genomic_DNA"/>
</dbReference>
<dbReference type="Proteomes" id="UP001281614">
    <property type="component" value="Unassembled WGS sequence"/>
</dbReference>
<evidence type="ECO:0000313" key="4">
    <source>
        <dbReference type="Proteomes" id="UP001281614"/>
    </source>
</evidence>
<feature type="region of interest" description="Disordered" evidence="2">
    <location>
        <begin position="1"/>
        <end position="167"/>
    </location>
</feature>
<feature type="region of interest" description="Disordered" evidence="2">
    <location>
        <begin position="254"/>
        <end position="293"/>
    </location>
</feature>
<organism evidence="3 4">
    <name type="scientific">Colletotrichum kahawae</name>
    <name type="common">Coffee berry disease fungus</name>
    <dbReference type="NCBI Taxonomy" id="34407"/>
    <lineage>
        <taxon>Eukaryota</taxon>
        <taxon>Fungi</taxon>
        <taxon>Dikarya</taxon>
        <taxon>Ascomycota</taxon>
        <taxon>Pezizomycotina</taxon>
        <taxon>Sordariomycetes</taxon>
        <taxon>Hypocreomycetidae</taxon>
        <taxon>Glomerellales</taxon>
        <taxon>Glomerellaceae</taxon>
        <taxon>Colletotrichum</taxon>
        <taxon>Colletotrichum gloeosporioides species complex</taxon>
    </lineage>
</organism>